<proteinExistence type="predicted"/>
<feature type="transmembrane region" description="Helical" evidence="1">
    <location>
        <begin position="96"/>
        <end position="115"/>
    </location>
</feature>
<keyword evidence="1" id="KW-0472">Membrane</keyword>
<feature type="transmembrane region" description="Helical" evidence="1">
    <location>
        <begin position="150"/>
        <end position="167"/>
    </location>
</feature>
<name>A0A6J5YGL1_9ZZZZ</name>
<dbReference type="AlphaFoldDB" id="A0A6J5YGL1"/>
<organism evidence="2">
    <name type="scientific">freshwater metagenome</name>
    <dbReference type="NCBI Taxonomy" id="449393"/>
    <lineage>
        <taxon>unclassified sequences</taxon>
        <taxon>metagenomes</taxon>
        <taxon>ecological metagenomes</taxon>
    </lineage>
</organism>
<keyword evidence="1" id="KW-0812">Transmembrane</keyword>
<feature type="transmembrane region" description="Helical" evidence="1">
    <location>
        <begin position="173"/>
        <end position="205"/>
    </location>
</feature>
<gene>
    <name evidence="2" type="ORF">UFOPK1392_00449</name>
    <name evidence="3" type="ORF">UFOPK3733_00371</name>
</gene>
<evidence type="ECO:0000256" key="1">
    <source>
        <dbReference type="SAM" id="Phobius"/>
    </source>
</evidence>
<dbReference type="EMBL" id="CAEMXZ010000012">
    <property type="protein sequence ID" value="CAB4322712.1"/>
    <property type="molecule type" value="Genomic_DNA"/>
</dbReference>
<sequence length="606" mass="65058">MNITTAQRRTAITGVFGVALICIAAWPAIAAGLSAQHLDWHPSGDWGLLSMRIEDVGHATPLLGPYSRFGWNHPGPLLYWVLALPYHLLGWSARSMLASTALVNAVALGGTVSLAWRRGRLPLAALTTLALAVLTHAMGPELLRDPWNPYITVLPVALFVVLCWSGTEGDRWAWPLAIAVGSFIVQSHIGYAVLIAGVAAAAALLAWRNRSAIPILPIDRRHRRVLCTTTGLVTLICWLPVLIDQFFGTGNVSAIVSYFLTSSDRPAGIHDALAQAAANLPLHDVGWLGALPVVGSDGAVEGGDLLALLLPLIIYAGALALATAARAHSAVRFQIITGVAVACGVLATSRITGPMFGYLIQWWWILACLWWLSIAWSILDATLHWERSPVQVKRILPVVVVAICLISGFRTSRTTARAADLAVPPEASNSLLLHDLLPPLIGALGALPDIHAVRVETVNSTWGTMSDGVRYAIAHAGEEVVVDPQYGFKFGEQRSADRTEPDAVVWVVHGDAVRIWGQLPNVRTIAIWDPLDTEQRAAYVLDESILQEQLNAAGRSDLATALTNGGGGVDSGSIGLEGVDQELVRRVEAIRRKGDPIGLYLSITRR</sequence>
<reference evidence="2" key="1">
    <citation type="submission" date="2020-05" db="EMBL/GenBank/DDBJ databases">
        <authorList>
            <person name="Chiriac C."/>
            <person name="Salcher M."/>
            <person name="Ghai R."/>
            <person name="Kavagutti S V."/>
        </authorList>
    </citation>
    <scope>NUCLEOTIDE SEQUENCE</scope>
</reference>
<evidence type="ECO:0000313" key="3">
    <source>
        <dbReference type="EMBL" id="CAB4925934.1"/>
    </source>
</evidence>
<accession>A0A6J5YGL1</accession>
<feature type="transmembrane region" description="Helical" evidence="1">
    <location>
        <begin position="305"/>
        <end position="323"/>
    </location>
</feature>
<feature type="transmembrane region" description="Helical" evidence="1">
    <location>
        <begin position="12"/>
        <end position="33"/>
    </location>
</feature>
<feature type="transmembrane region" description="Helical" evidence="1">
    <location>
        <begin position="225"/>
        <end position="243"/>
    </location>
</feature>
<feature type="transmembrane region" description="Helical" evidence="1">
    <location>
        <begin position="335"/>
        <end position="356"/>
    </location>
</feature>
<feature type="transmembrane region" description="Helical" evidence="1">
    <location>
        <begin position="395"/>
        <end position="412"/>
    </location>
</feature>
<keyword evidence="1" id="KW-1133">Transmembrane helix</keyword>
<feature type="transmembrane region" description="Helical" evidence="1">
    <location>
        <begin position="362"/>
        <end position="383"/>
    </location>
</feature>
<evidence type="ECO:0000313" key="2">
    <source>
        <dbReference type="EMBL" id="CAB4322712.1"/>
    </source>
</evidence>
<dbReference type="EMBL" id="CAFBNC010000010">
    <property type="protein sequence ID" value="CAB4925934.1"/>
    <property type="molecule type" value="Genomic_DNA"/>
</dbReference>
<protein>
    <submittedName>
        <fullName evidence="2">Unannotated protein</fullName>
    </submittedName>
</protein>